<keyword evidence="3" id="KW-1185">Reference proteome</keyword>
<evidence type="ECO:0000313" key="2">
    <source>
        <dbReference type="EMBL" id="KAL3279693.1"/>
    </source>
</evidence>
<proteinExistence type="predicted"/>
<comment type="caution">
    <text evidence="2">The sequence shown here is derived from an EMBL/GenBank/DDBJ whole genome shotgun (WGS) entry which is preliminary data.</text>
</comment>
<organism evidence="2 3">
    <name type="scientific">Cryptolaemus montrouzieri</name>
    <dbReference type="NCBI Taxonomy" id="559131"/>
    <lineage>
        <taxon>Eukaryota</taxon>
        <taxon>Metazoa</taxon>
        <taxon>Ecdysozoa</taxon>
        <taxon>Arthropoda</taxon>
        <taxon>Hexapoda</taxon>
        <taxon>Insecta</taxon>
        <taxon>Pterygota</taxon>
        <taxon>Neoptera</taxon>
        <taxon>Endopterygota</taxon>
        <taxon>Coleoptera</taxon>
        <taxon>Polyphaga</taxon>
        <taxon>Cucujiformia</taxon>
        <taxon>Coccinelloidea</taxon>
        <taxon>Coccinellidae</taxon>
        <taxon>Scymninae</taxon>
        <taxon>Scymnini</taxon>
        <taxon>Cryptolaemus</taxon>
    </lineage>
</organism>
<accession>A0ABD2NLV9</accession>
<evidence type="ECO:0000313" key="3">
    <source>
        <dbReference type="Proteomes" id="UP001516400"/>
    </source>
</evidence>
<evidence type="ECO:0000256" key="1">
    <source>
        <dbReference type="SAM" id="MobiDB-lite"/>
    </source>
</evidence>
<sequence>MGESSREEKELGQGKRFPEKVPLMACAAYRTVSATAAQVLSGNPLMKLLAEEKRRLMEHRYGHQPGVQRQTRKRIVAVWQERWRRSNNTHWTRRLVPDKILGERTTPERIMRHLIDKPNKWKKEARIISDIMEAKEREDRENQNEDRNEEKD</sequence>
<feature type="region of interest" description="Disordered" evidence="1">
    <location>
        <begin position="132"/>
        <end position="152"/>
    </location>
</feature>
<name>A0ABD2NLV9_9CUCU</name>
<dbReference type="EMBL" id="JABFTP020000124">
    <property type="protein sequence ID" value="KAL3279693.1"/>
    <property type="molecule type" value="Genomic_DNA"/>
</dbReference>
<protein>
    <submittedName>
        <fullName evidence="2">Uncharacterized protein</fullName>
    </submittedName>
</protein>
<reference evidence="2 3" key="1">
    <citation type="journal article" date="2021" name="BMC Biol.">
        <title>Horizontally acquired antibacterial genes associated with adaptive radiation of ladybird beetles.</title>
        <authorList>
            <person name="Li H.S."/>
            <person name="Tang X.F."/>
            <person name="Huang Y.H."/>
            <person name="Xu Z.Y."/>
            <person name="Chen M.L."/>
            <person name="Du X.Y."/>
            <person name="Qiu B.Y."/>
            <person name="Chen P.T."/>
            <person name="Zhang W."/>
            <person name="Slipinski A."/>
            <person name="Escalona H.E."/>
            <person name="Waterhouse R.M."/>
            <person name="Zwick A."/>
            <person name="Pang H."/>
        </authorList>
    </citation>
    <scope>NUCLEOTIDE SEQUENCE [LARGE SCALE GENOMIC DNA]</scope>
    <source>
        <strain evidence="2">SYSU2018</strain>
    </source>
</reference>
<dbReference type="Proteomes" id="UP001516400">
    <property type="component" value="Unassembled WGS sequence"/>
</dbReference>
<gene>
    <name evidence="2" type="ORF">HHI36_017199</name>
</gene>
<dbReference type="AlphaFoldDB" id="A0ABD2NLV9"/>